<organism evidence="7 8">
    <name type="scientific">Brassicogethes aeneus</name>
    <name type="common">Rape pollen beetle</name>
    <name type="synonym">Meligethes aeneus</name>
    <dbReference type="NCBI Taxonomy" id="1431903"/>
    <lineage>
        <taxon>Eukaryota</taxon>
        <taxon>Metazoa</taxon>
        <taxon>Ecdysozoa</taxon>
        <taxon>Arthropoda</taxon>
        <taxon>Hexapoda</taxon>
        <taxon>Insecta</taxon>
        <taxon>Pterygota</taxon>
        <taxon>Neoptera</taxon>
        <taxon>Endopterygota</taxon>
        <taxon>Coleoptera</taxon>
        <taxon>Polyphaga</taxon>
        <taxon>Cucujiformia</taxon>
        <taxon>Nitidulidae</taxon>
        <taxon>Meligethinae</taxon>
        <taxon>Brassicogethes</taxon>
    </lineage>
</organism>
<comment type="similarity">
    <text evidence="1">Belongs to the type-B carboxylesterase/lipase family.</text>
</comment>
<sequence>MFIQFALLILVIGIVSINSQQIGDGSVLYLKDGQVQVQKIQGLNNMVYYGIGGIPFGKAPVGDLRFQPPQKCEPWTGINKNDFTLKCVQPNGDGHEDCLKLNAYSTDFGVPNQAVLVWIYGGAFASGSGSFSSFNPAFLIGPGVLIVAINYRVGAFGFLSTEDSILPGNMGIKDQILALQWIQNNIELLGGDPKNVTIFGESAGAASVSFLTISSAAKGLFQRAIMQSGTSLCTWARYFNAKHNAYALATELGIVAYNSQSLLDGLNTRTASAIAAAYTTYRYAYWVLGNPLEGINFAPTIEPESYHAAITKKSFESLKNGDYNIVPTIIGRTSQEAALAQDPKLSAIVTLLLTKYNANPTSVVPIGLNMPLSLKKNNLGLNIQSEYFGLLMALGTPANTAQFVSDFMFNRPIYVSELAMSYRENVFSYIFNYRGSNISYAYPGVGHGDELKFLFYDPTITYDGTDLQVAKSMALFWTNFAKFGSPTPVSDPELQNINWVPATVSNNMSYCWIDAELKMMSGPSFQRQQYNLDLYQNNGIPPFDII</sequence>
<dbReference type="PANTHER" id="PTHR43142:SF1">
    <property type="entry name" value="CARBOXYLIC ESTER HYDROLASE"/>
    <property type="match status" value="1"/>
</dbReference>
<accession>A0A9P0BAV2</accession>
<reference evidence="7" key="1">
    <citation type="submission" date="2021-12" db="EMBL/GenBank/DDBJ databases">
        <authorList>
            <person name="King R."/>
        </authorList>
    </citation>
    <scope>NUCLEOTIDE SEQUENCE</scope>
</reference>
<dbReference type="InterPro" id="IPR002018">
    <property type="entry name" value="CarbesteraseB"/>
</dbReference>
<dbReference type="InterPro" id="IPR029058">
    <property type="entry name" value="AB_hydrolase_fold"/>
</dbReference>
<dbReference type="GO" id="GO:0052689">
    <property type="term" value="F:carboxylic ester hydrolase activity"/>
    <property type="evidence" value="ECO:0007669"/>
    <property type="project" value="UniProtKB-KW"/>
</dbReference>
<evidence type="ECO:0000259" key="6">
    <source>
        <dbReference type="Pfam" id="PF00135"/>
    </source>
</evidence>
<evidence type="ECO:0000313" key="7">
    <source>
        <dbReference type="EMBL" id="CAH0558978.1"/>
    </source>
</evidence>
<gene>
    <name evidence="7" type="ORF">MELIAE_LOCUS9181</name>
</gene>
<keyword evidence="3" id="KW-0378">Hydrolase</keyword>
<evidence type="ECO:0000256" key="2">
    <source>
        <dbReference type="ARBA" id="ARBA00022487"/>
    </source>
</evidence>
<keyword evidence="4" id="KW-0325">Glycoprotein</keyword>
<dbReference type="Pfam" id="PF00135">
    <property type="entry name" value="COesterase"/>
    <property type="match status" value="1"/>
</dbReference>
<dbReference type="PANTHER" id="PTHR43142">
    <property type="entry name" value="CARBOXYLIC ESTER HYDROLASE"/>
    <property type="match status" value="1"/>
</dbReference>
<keyword evidence="5" id="KW-0732">Signal</keyword>
<dbReference type="SUPFAM" id="SSF53474">
    <property type="entry name" value="alpha/beta-Hydrolases"/>
    <property type="match status" value="1"/>
</dbReference>
<dbReference type="OrthoDB" id="19653at2759"/>
<name>A0A9P0BAV2_BRAAE</name>
<feature type="chain" id="PRO_5040202886" description="Carboxylesterase type B domain-containing protein" evidence="5">
    <location>
        <begin position="20"/>
        <end position="546"/>
    </location>
</feature>
<evidence type="ECO:0000256" key="3">
    <source>
        <dbReference type="ARBA" id="ARBA00022801"/>
    </source>
</evidence>
<evidence type="ECO:0000256" key="1">
    <source>
        <dbReference type="ARBA" id="ARBA00005964"/>
    </source>
</evidence>
<keyword evidence="2" id="KW-0719">Serine esterase</keyword>
<evidence type="ECO:0000256" key="4">
    <source>
        <dbReference type="ARBA" id="ARBA00023180"/>
    </source>
</evidence>
<keyword evidence="8" id="KW-1185">Reference proteome</keyword>
<dbReference type="Gene3D" id="3.40.50.1820">
    <property type="entry name" value="alpha/beta hydrolase"/>
    <property type="match status" value="1"/>
</dbReference>
<evidence type="ECO:0000313" key="8">
    <source>
        <dbReference type="Proteomes" id="UP001154078"/>
    </source>
</evidence>
<dbReference type="EMBL" id="OV121137">
    <property type="protein sequence ID" value="CAH0558978.1"/>
    <property type="molecule type" value="Genomic_DNA"/>
</dbReference>
<proteinExistence type="inferred from homology"/>
<evidence type="ECO:0000256" key="5">
    <source>
        <dbReference type="SAM" id="SignalP"/>
    </source>
</evidence>
<dbReference type="Proteomes" id="UP001154078">
    <property type="component" value="Chromosome 6"/>
</dbReference>
<dbReference type="AlphaFoldDB" id="A0A9P0BAV2"/>
<feature type="domain" description="Carboxylesterase type B" evidence="6">
    <location>
        <begin position="33"/>
        <end position="521"/>
    </location>
</feature>
<protein>
    <recommendedName>
        <fullName evidence="6">Carboxylesterase type B domain-containing protein</fullName>
    </recommendedName>
</protein>
<feature type="signal peptide" evidence="5">
    <location>
        <begin position="1"/>
        <end position="19"/>
    </location>
</feature>